<keyword evidence="11" id="KW-0812">Transmembrane</keyword>
<dbReference type="InterPro" id="IPR005467">
    <property type="entry name" value="His_kinase_dom"/>
</dbReference>
<keyword evidence="7" id="KW-0418">Kinase</keyword>
<evidence type="ECO:0000259" key="13">
    <source>
        <dbReference type="PROSITE" id="PS50885"/>
    </source>
</evidence>
<dbReference type="InterPro" id="IPR003594">
    <property type="entry name" value="HATPase_dom"/>
</dbReference>
<evidence type="ECO:0000256" key="4">
    <source>
        <dbReference type="ARBA" id="ARBA00022553"/>
    </source>
</evidence>
<evidence type="ECO:0000256" key="10">
    <source>
        <dbReference type="SAM" id="MobiDB-lite"/>
    </source>
</evidence>
<dbReference type="CDD" id="cd00082">
    <property type="entry name" value="HisKA"/>
    <property type="match status" value="1"/>
</dbReference>
<dbReference type="SMART" id="SM00388">
    <property type="entry name" value="HisKA"/>
    <property type="match status" value="1"/>
</dbReference>
<dbReference type="InterPro" id="IPR003660">
    <property type="entry name" value="HAMP_dom"/>
</dbReference>
<dbReference type="CDD" id="cd06225">
    <property type="entry name" value="HAMP"/>
    <property type="match status" value="1"/>
</dbReference>
<sequence length="497" mass="54845">MSFSRPRSFLQLVLLGFVLVTLPLIIAIINATLSVDRLADQSEQAVLAAAEITKHSQDIGEHLFDMERKARQYHVLDDAALFVAYKTAHEQFISMTSDLGRLPLNEKQLRDLQILIEHELLVFQALGGSSGPDVGIEKSPSQEDAATKAAPAQEQLSTEEALERFQSLTQFAAAIRKASEQVVNRQVESMQQAAKKSKQMLVWQALAVIPGTILFATIFVTLISRPIRQIRQAIRQLGEGDFGSQIAITGPRDLETLGHSLDWLRVRLLELEDAKRQFLGKVSHELKTPLAAIREGVSLMADGIVGEVTPAQKEIVGILQQKTYHLQELLENLVNFSMAHARQATVIRQSVALHEIVERVTTDHKPGMLAKMLKLDMDASETVVMGDGDKLRTVIDNLVSNAVKYSPEGGTIHVTLRPQDTRAVLDVIDDGTGIPQTEKHKIFDPFYQRGPTPNGYLKGNGLGLAIAREYLTAHNGTIDVIDRPGNGTHFQVSLPVH</sequence>
<evidence type="ECO:0000256" key="2">
    <source>
        <dbReference type="ARBA" id="ARBA00004370"/>
    </source>
</evidence>
<evidence type="ECO:0000256" key="6">
    <source>
        <dbReference type="ARBA" id="ARBA00022741"/>
    </source>
</evidence>
<dbReference type="InterPro" id="IPR036097">
    <property type="entry name" value="HisK_dim/P_sf"/>
</dbReference>
<dbReference type="PRINTS" id="PR00344">
    <property type="entry name" value="BCTRLSENSOR"/>
</dbReference>
<dbReference type="GO" id="GO:0030295">
    <property type="term" value="F:protein kinase activator activity"/>
    <property type="evidence" value="ECO:0007669"/>
    <property type="project" value="TreeGrafter"/>
</dbReference>
<dbReference type="SUPFAM" id="SSF55874">
    <property type="entry name" value="ATPase domain of HSP90 chaperone/DNA topoisomerase II/histidine kinase"/>
    <property type="match status" value="1"/>
</dbReference>
<dbReference type="AlphaFoldDB" id="W4LXW5"/>
<evidence type="ECO:0000256" key="9">
    <source>
        <dbReference type="ARBA" id="ARBA00023012"/>
    </source>
</evidence>
<name>W4LXW5_ENTF1</name>
<dbReference type="SMART" id="SM00387">
    <property type="entry name" value="HATPase_c"/>
    <property type="match status" value="1"/>
</dbReference>
<dbReference type="SUPFAM" id="SSF158472">
    <property type="entry name" value="HAMP domain-like"/>
    <property type="match status" value="1"/>
</dbReference>
<dbReference type="Pfam" id="PF02518">
    <property type="entry name" value="HATPase_c"/>
    <property type="match status" value="1"/>
</dbReference>
<evidence type="ECO:0000256" key="3">
    <source>
        <dbReference type="ARBA" id="ARBA00012438"/>
    </source>
</evidence>
<comment type="catalytic activity">
    <reaction evidence="1">
        <text>ATP + protein L-histidine = ADP + protein N-phospho-L-histidine.</text>
        <dbReference type="EC" id="2.7.13.3"/>
    </reaction>
</comment>
<evidence type="ECO:0000259" key="12">
    <source>
        <dbReference type="PROSITE" id="PS50109"/>
    </source>
</evidence>
<evidence type="ECO:0000256" key="8">
    <source>
        <dbReference type="ARBA" id="ARBA00022840"/>
    </source>
</evidence>
<keyword evidence="11" id="KW-1133">Transmembrane helix</keyword>
<dbReference type="InterPro" id="IPR003661">
    <property type="entry name" value="HisK_dim/P_dom"/>
</dbReference>
<keyword evidence="8" id="KW-0067">ATP-binding</keyword>
<evidence type="ECO:0000313" key="14">
    <source>
        <dbReference type="EMBL" id="ETX02222.1"/>
    </source>
</evidence>
<dbReference type="InterPro" id="IPR004358">
    <property type="entry name" value="Sig_transdc_His_kin-like_C"/>
</dbReference>
<feature type="region of interest" description="Disordered" evidence="10">
    <location>
        <begin position="133"/>
        <end position="154"/>
    </location>
</feature>
<gene>
    <name evidence="14" type="ORF">ETSY1_04360</name>
</gene>
<dbReference type="Gene3D" id="1.10.287.130">
    <property type="match status" value="1"/>
</dbReference>
<feature type="domain" description="Histidine kinase" evidence="12">
    <location>
        <begin position="281"/>
        <end position="497"/>
    </location>
</feature>
<dbReference type="InterPro" id="IPR036890">
    <property type="entry name" value="HATPase_C_sf"/>
</dbReference>
<organism evidence="14 15">
    <name type="scientific">Entotheonella factor</name>
    <dbReference type="NCBI Taxonomy" id="1429438"/>
    <lineage>
        <taxon>Bacteria</taxon>
        <taxon>Pseudomonadati</taxon>
        <taxon>Nitrospinota/Tectimicrobiota group</taxon>
        <taxon>Candidatus Tectimicrobiota</taxon>
        <taxon>Candidatus Entotheonellia</taxon>
        <taxon>Candidatus Entotheonellales</taxon>
        <taxon>Candidatus Entotheonellaceae</taxon>
        <taxon>Candidatus Entotheonella</taxon>
    </lineage>
</organism>
<dbReference type="Gene3D" id="6.10.340.10">
    <property type="match status" value="1"/>
</dbReference>
<dbReference type="Gene3D" id="3.30.565.10">
    <property type="entry name" value="Histidine kinase-like ATPase, C-terminal domain"/>
    <property type="match status" value="1"/>
</dbReference>
<dbReference type="PROSITE" id="PS50109">
    <property type="entry name" value="HIS_KIN"/>
    <property type="match status" value="1"/>
</dbReference>
<dbReference type="GO" id="GO:0007234">
    <property type="term" value="P:osmosensory signaling via phosphorelay pathway"/>
    <property type="evidence" value="ECO:0007669"/>
    <property type="project" value="TreeGrafter"/>
</dbReference>
<dbReference type="PANTHER" id="PTHR42878:SF7">
    <property type="entry name" value="SENSOR HISTIDINE KINASE GLRK"/>
    <property type="match status" value="1"/>
</dbReference>
<dbReference type="Pfam" id="PF00672">
    <property type="entry name" value="HAMP"/>
    <property type="match status" value="1"/>
</dbReference>
<dbReference type="InterPro" id="IPR050351">
    <property type="entry name" value="BphY/WalK/GraS-like"/>
</dbReference>
<dbReference type="FunFam" id="3.30.565.10:FF:000006">
    <property type="entry name" value="Sensor histidine kinase WalK"/>
    <property type="match status" value="1"/>
</dbReference>
<dbReference type="SMART" id="SM00304">
    <property type="entry name" value="HAMP"/>
    <property type="match status" value="1"/>
</dbReference>
<comment type="caution">
    <text evidence="14">The sequence shown here is derived from an EMBL/GenBank/DDBJ whole genome shotgun (WGS) entry which is preliminary data.</text>
</comment>
<comment type="subcellular location">
    <subcellularLocation>
        <location evidence="2">Membrane</location>
    </subcellularLocation>
</comment>
<keyword evidence="5" id="KW-0808">Transferase</keyword>
<dbReference type="PANTHER" id="PTHR42878">
    <property type="entry name" value="TWO-COMPONENT HISTIDINE KINASE"/>
    <property type="match status" value="1"/>
</dbReference>
<dbReference type="SUPFAM" id="SSF47384">
    <property type="entry name" value="Homodimeric domain of signal transducing histidine kinase"/>
    <property type="match status" value="1"/>
</dbReference>
<evidence type="ECO:0000256" key="7">
    <source>
        <dbReference type="ARBA" id="ARBA00022777"/>
    </source>
</evidence>
<feature type="domain" description="HAMP" evidence="13">
    <location>
        <begin position="221"/>
        <end position="273"/>
    </location>
</feature>
<evidence type="ECO:0000256" key="1">
    <source>
        <dbReference type="ARBA" id="ARBA00000085"/>
    </source>
</evidence>
<dbReference type="HOGENOM" id="CLU_000445_89_23_7"/>
<proteinExistence type="predicted"/>
<dbReference type="Proteomes" id="UP000019141">
    <property type="component" value="Unassembled WGS sequence"/>
</dbReference>
<protein>
    <recommendedName>
        <fullName evidence="3">histidine kinase</fullName>
        <ecNumber evidence="3">2.7.13.3</ecNumber>
    </recommendedName>
</protein>
<keyword evidence="11" id="KW-0472">Membrane</keyword>
<keyword evidence="4" id="KW-0597">Phosphoprotein</keyword>
<evidence type="ECO:0000313" key="15">
    <source>
        <dbReference type="Proteomes" id="UP000019141"/>
    </source>
</evidence>
<evidence type="ECO:0000256" key="11">
    <source>
        <dbReference type="SAM" id="Phobius"/>
    </source>
</evidence>
<dbReference type="PROSITE" id="PS50885">
    <property type="entry name" value="HAMP"/>
    <property type="match status" value="1"/>
</dbReference>
<dbReference type="CDD" id="cd00075">
    <property type="entry name" value="HATPase"/>
    <property type="match status" value="1"/>
</dbReference>
<evidence type="ECO:0000256" key="5">
    <source>
        <dbReference type="ARBA" id="ARBA00022679"/>
    </source>
</evidence>
<keyword evidence="9" id="KW-0902">Two-component regulatory system</keyword>
<dbReference type="Pfam" id="PF00512">
    <property type="entry name" value="HisKA"/>
    <property type="match status" value="1"/>
</dbReference>
<dbReference type="GO" id="GO:0016020">
    <property type="term" value="C:membrane"/>
    <property type="evidence" value="ECO:0007669"/>
    <property type="project" value="UniProtKB-SubCell"/>
</dbReference>
<accession>W4LXW5</accession>
<keyword evidence="15" id="KW-1185">Reference proteome</keyword>
<dbReference type="EMBL" id="AZHW01000166">
    <property type="protein sequence ID" value="ETX02222.1"/>
    <property type="molecule type" value="Genomic_DNA"/>
</dbReference>
<dbReference type="EC" id="2.7.13.3" evidence="3"/>
<dbReference type="GO" id="GO:0000156">
    <property type="term" value="F:phosphorelay response regulator activity"/>
    <property type="evidence" value="ECO:0007669"/>
    <property type="project" value="TreeGrafter"/>
</dbReference>
<keyword evidence="6" id="KW-0547">Nucleotide-binding</keyword>
<feature type="transmembrane region" description="Helical" evidence="11">
    <location>
        <begin position="201"/>
        <end position="223"/>
    </location>
</feature>
<reference evidence="14 15" key="1">
    <citation type="journal article" date="2014" name="Nature">
        <title>An environmental bacterial taxon with a large and distinct metabolic repertoire.</title>
        <authorList>
            <person name="Wilson M.C."/>
            <person name="Mori T."/>
            <person name="Ruckert C."/>
            <person name="Uria A.R."/>
            <person name="Helf M.J."/>
            <person name="Takada K."/>
            <person name="Gernert C."/>
            <person name="Steffens U.A."/>
            <person name="Heycke N."/>
            <person name="Schmitt S."/>
            <person name="Rinke C."/>
            <person name="Helfrich E.J."/>
            <person name="Brachmann A.O."/>
            <person name="Gurgui C."/>
            <person name="Wakimoto T."/>
            <person name="Kracht M."/>
            <person name="Crusemann M."/>
            <person name="Hentschel U."/>
            <person name="Abe I."/>
            <person name="Matsunaga S."/>
            <person name="Kalinowski J."/>
            <person name="Takeyama H."/>
            <person name="Piel J."/>
        </authorList>
    </citation>
    <scope>NUCLEOTIDE SEQUENCE [LARGE SCALE GENOMIC DNA]</scope>
    <source>
        <strain evidence="15">TSY1</strain>
    </source>
</reference>
<dbReference type="GO" id="GO:0005524">
    <property type="term" value="F:ATP binding"/>
    <property type="evidence" value="ECO:0007669"/>
    <property type="project" value="UniProtKB-KW"/>
</dbReference>
<dbReference type="GO" id="GO:0000155">
    <property type="term" value="F:phosphorelay sensor kinase activity"/>
    <property type="evidence" value="ECO:0007669"/>
    <property type="project" value="InterPro"/>
</dbReference>